<comment type="caution">
    <text evidence="2">The sequence shown here is derived from an EMBL/GenBank/DDBJ whole genome shotgun (WGS) entry which is preliminary data.</text>
</comment>
<dbReference type="SUPFAM" id="SSF53850">
    <property type="entry name" value="Periplasmic binding protein-like II"/>
    <property type="match status" value="1"/>
</dbReference>
<keyword evidence="1" id="KW-0732">Signal</keyword>
<dbReference type="RefSeq" id="WP_322465859.1">
    <property type="nucleotide sequence ID" value="NZ_JAXOJX010000020.1"/>
</dbReference>
<name>A0ABU5IEQ6_9BURK</name>
<evidence type="ECO:0000313" key="2">
    <source>
        <dbReference type="EMBL" id="MDZ5457571.1"/>
    </source>
</evidence>
<feature type="signal peptide" evidence="1">
    <location>
        <begin position="1"/>
        <end position="25"/>
    </location>
</feature>
<evidence type="ECO:0000313" key="3">
    <source>
        <dbReference type="Proteomes" id="UP001293718"/>
    </source>
</evidence>
<protein>
    <recommendedName>
        <fullName evidence="4">Phosphate ABC transporter substrate-binding protein</fullName>
    </recommendedName>
</protein>
<dbReference type="Gene3D" id="3.40.190.10">
    <property type="entry name" value="Periplasmic binding protein-like II"/>
    <property type="match status" value="1"/>
</dbReference>
<keyword evidence="3" id="KW-1185">Reference proteome</keyword>
<feature type="chain" id="PRO_5047376789" description="Phosphate ABC transporter substrate-binding protein" evidence="1">
    <location>
        <begin position="26"/>
        <end position="142"/>
    </location>
</feature>
<dbReference type="Proteomes" id="UP001293718">
    <property type="component" value="Unassembled WGS sequence"/>
</dbReference>
<organism evidence="2 3">
    <name type="scientific">Azohydromonas lata</name>
    <dbReference type="NCBI Taxonomy" id="45677"/>
    <lineage>
        <taxon>Bacteria</taxon>
        <taxon>Pseudomonadati</taxon>
        <taxon>Pseudomonadota</taxon>
        <taxon>Betaproteobacteria</taxon>
        <taxon>Burkholderiales</taxon>
        <taxon>Sphaerotilaceae</taxon>
        <taxon>Azohydromonas</taxon>
    </lineage>
</organism>
<evidence type="ECO:0008006" key="4">
    <source>
        <dbReference type="Google" id="ProtNLM"/>
    </source>
</evidence>
<dbReference type="EMBL" id="JAXOJX010000020">
    <property type="protein sequence ID" value="MDZ5457571.1"/>
    <property type="molecule type" value="Genomic_DNA"/>
</dbReference>
<proteinExistence type="predicted"/>
<sequence>MQRRTFIAHTLPALAGAAGVAAAWADEGVAVIGNLPARALDAETLKRIYTGRTIELEGLLLRPVNLPYGHPLRRRFLSAVLQQQEDDYLAYWTVRRYIGKGAPPRELAGTAEVLAHVRNTPGAIGYVEASQLTPDLNVLLRR</sequence>
<reference evidence="2 3" key="1">
    <citation type="submission" date="2023-11" db="EMBL/GenBank/DDBJ databases">
        <title>Draft genome of Azohydromonas lata strain H1 (DSM1123), a polyhydroxyalkanoate producer.</title>
        <authorList>
            <person name="Traversa D."/>
            <person name="D'Addabbo P."/>
            <person name="Pazzani C."/>
            <person name="Manzari C."/>
            <person name="Chiara M."/>
            <person name="Scrascia M."/>
        </authorList>
    </citation>
    <scope>NUCLEOTIDE SEQUENCE [LARGE SCALE GENOMIC DNA]</scope>
    <source>
        <strain evidence="2 3">H1</strain>
    </source>
</reference>
<gene>
    <name evidence="2" type="ORF">SM757_13410</name>
</gene>
<accession>A0ABU5IEQ6</accession>
<evidence type="ECO:0000256" key="1">
    <source>
        <dbReference type="SAM" id="SignalP"/>
    </source>
</evidence>